<reference evidence="1" key="1">
    <citation type="submission" date="2021-05" db="EMBL/GenBank/DDBJ databases">
        <title>Genome of Sphingobium sp. strain.</title>
        <authorList>
            <person name="Fan R."/>
        </authorList>
    </citation>
    <scope>NUCLEOTIDE SEQUENCE</scope>
    <source>
        <strain evidence="1">H33</strain>
    </source>
</reference>
<organism evidence="1 2">
    <name type="scientific">Sphingobium nicotianae</name>
    <dbReference type="NCBI Taxonomy" id="2782607"/>
    <lineage>
        <taxon>Bacteria</taxon>
        <taxon>Pseudomonadati</taxon>
        <taxon>Pseudomonadota</taxon>
        <taxon>Alphaproteobacteria</taxon>
        <taxon>Sphingomonadales</taxon>
        <taxon>Sphingomonadaceae</taxon>
        <taxon>Sphingobium</taxon>
    </lineage>
</organism>
<proteinExistence type="predicted"/>
<dbReference type="GO" id="GO:0003697">
    <property type="term" value="F:single-stranded DNA binding"/>
    <property type="evidence" value="ECO:0007669"/>
    <property type="project" value="InterPro"/>
</dbReference>
<keyword evidence="2" id="KW-1185">Reference proteome</keyword>
<dbReference type="Gene3D" id="3.90.1680.10">
    <property type="entry name" value="SOS response associated peptidase-like"/>
    <property type="match status" value="1"/>
</dbReference>
<protein>
    <submittedName>
        <fullName evidence="1">SOS response-associated peptidase family protein</fullName>
    </submittedName>
</protein>
<evidence type="ECO:0000313" key="2">
    <source>
        <dbReference type="Proteomes" id="UP001138757"/>
    </source>
</evidence>
<dbReference type="InterPro" id="IPR003738">
    <property type="entry name" value="SRAP"/>
</dbReference>
<dbReference type="InterPro" id="IPR036590">
    <property type="entry name" value="SRAP-like"/>
</dbReference>
<gene>
    <name evidence="1" type="ORF">KK488_06315</name>
</gene>
<dbReference type="EMBL" id="JAHGAW010000004">
    <property type="protein sequence ID" value="MBT2186560.1"/>
    <property type="molecule type" value="Genomic_DNA"/>
</dbReference>
<accession>A0A9X1DAW9</accession>
<dbReference type="Proteomes" id="UP001138757">
    <property type="component" value="Unassembled WGS sequence"/>
</dbReference>
<sequence>MTQLYRLDATAARIGAAFSADPGRDPWDGGYVTPGQFAPAIIGTRDRGRRLVPRLWGVPPPPAAALTGGAPVTQVRNLESPFWIGTLRHSEYRCLVPVTAFQLWSQKSDPQTGKRIAHRFSLPAAPIFALAGIWRDSEVLSFALLACEPNRLVGATNPRTMPVILHAEDHEAWLRADWRLAQKLIAPFPSQLMQVNAVP</sequence>
<name>A0A9X1DAW9_9SPHN</name>
<dbReference type="SUPFAM" id="SSF143081">
    <property type="entry name" value="BB1717-like"/>
    <property type="match status" value="1"/>
</dbReference>
<dbReference type="Pfam" id="PF02586">
    <property type="entry name" value="SRAP"/>
    <property type="match status" value="1"/>
</dbReference>
<dbReference type="GO" id="GO:0106300">
    <property type="term" value="P:protein-DNA covalent cross-linking repair"/>
    <property type="evidence" value="ECO:0007669"/>
    <property type="project" value="InterPro"/>
</dbReference>
<dbReference type="RefSeq" id="WP_214622321.1">
    <property type="nucleotide sequence ID" value="NZ_JAHGAW010000004.1"/>
</dbReference>
<dbReference type="AlphaFoldDB" id="A0A9X1DAW9"/>
<comment type="caution">
    <text evidence="1">The sequence shown here is derived from an EMBL/GenBank/DDBJ whole genome shotgun (WGS) entry which is preliminary data.</text>
</comment>
<evidence type="ECO:0000313" key="1">
    <source>
        <dbReference type="EMBL" id="MBT2186560.1"/>
    </source>
</evidence>